<evidence type="ECO:0000313" key="3">
    <source>
        <dbReference type="Proteomes" id="UP000515450"/>
    </source>
</evidence>
<dbReference type="PROSITE" id="PS51257">
    <property type="entry name" value="PROKAR_LIPOPROTEIN"/>
    <property type="match status" value="1"/>
</dbReference>
<dbReference type="Proteomes" id="UP000515450">
    <property type="component" value="Chromosome"/>
</dbReference>
<gene>
    <name evidence="2" type="ORF">HS960_15245</name>
</gene>
<name>A0A7G5E4K3_9SPHI</name>
<protein>
    <submittedName>
        <fullName evidence="2">DUF1735 domain-containing protein</fullName>
    </submittedName>
</protein>
<organism evidence="2 3">
    <name type="scientific">Sphingobacterium paramultivorum</name>
    <dbReference type="NCBI Taxonomy" id="2886510"/>
    <lineage>
        <taxon>Bacteria</taxon>
        <taxon>Pseudomonadati</taxon>
        <taxon>Bacteroidota</taxon>
        <taxon>Sphingobacteriia</taxon>
        <taxon>Sphingobacteriales</taxon>
        <taxon>Sphingobacteriaceae</taxon>
        <taxon>Sphingobacterium</taxon>
    </lineage>
</organism>
<dbReference type="InterPro" id="IPR013728">
    <property type="entry name" value="BT_3987-like_N"/>
</dbReference>
<dbReference type="RefSeq" id="WP_182329931.1">
    <property type="nucleotide sequence ID" value="NZ_CP058555.1"/>
</dbReference>
<evidence type="ECO:0000313" key="2">
    <source>
        <dbReference type="EMBL" id="QMV68928.1"/>
    </source>
</evidence>
<dbReference type="Gene3D" id="2.60.40.1740">
    <property type="entry name" value="hypothetical protein (bacova_03559)"/>
    <property type="match status" value="1"/>
</dbReference>
<accession>A0A7G5E4K3</accession>
<proteinExistence type="predicted"/>
<dbReference type="EMBL" id="CP058555">
    <property type="protein sequence ID" value="QMV68928.1"/>
    <property type="molecule type" value="Genomic_DNA"/>
</dbReference>
<sequence>MKKIVKYLSIALVLPLVFTSCLKDKELIGPDADGSVANVIEFGDLGVPASSETSSIPLYTMAFDVAPTGVLNLKLKCVGAKKAESDIKVTIAVDNSLIAKYNEENETEYAELSSSVYSFTSTEVTIKKGEREAILPLNLKPDQFQFDEDYALGLTIKTVSSGVISGNFGNMVVNIGAKNAIDGVYTVTGTASDNVVTTNVGLYPKNISLQTNGASSVLYFDNTYGVNGTIFRTAAGSATNYGNWCPIFVFDSSGKITSVKNAYGTASQNSQGRDGQLDPTGVNKVTFGSDGKVQKIEVSYFMTQMGAVRLSFKEVYTYSKAR</sequence>
<reference evidence="2 3" key="1">
    <citation type="journal article" date="2020" name="G3 (Bethesda)">
        <title>CeMbio - The Caenorhabditis elegans Microbiome Resource.</title>
        <authorList>
            <person name="Dirksen P."/>
            <person name="Assie A."/>
            <person name="Zimmermann J."/>
            <person name="Zhang F."/>
            <person name="Tietje A.M."/>
            <person name="Marsh S.A."/>
            <person name="Felix M.A."/>
            <person name="Shapira M."/>
            <person name="Kaleta C."/>
            <person name="Schulenburg H."/>
            <person name="Samuel B."/>
        </authorList>
    </citation>
    <scope>NUCLEOTIDE SEQUENCE [LARGE SCALE GENOMIC DNA]</scope>
    <source>
        <strain evidence="2 3">BIGb0170</strain>
    </source>
</reference>
<keyword evidence="3" id="KW-1185">Reference proteome</keyword>
<evidence type="ECO:0000259" key="1">
    <source>
        <dbReference type="Pfam" id="PF08522"/>
    </source>
</evidence>
<dbReference type="AlphaFoldDB" id="A0A7G5E4K3"/>
<feature type="domain" description="BT-3987-like N-terminal" evidence="1">
    <location>
        <begin position="62"/>
        <end position="161"/>
    </location>
</feature>
<dbReference type="Pfam" id="PF08522">
    <property type="entry name" value="BT_3987-like_N"/>
    <property type="match status" value="1"/>
</dbReference>